<accession>A0A450WYF1</accession>
<protein>
    <submittedName>
        <fullName evidence="1">Uncharacterized protein</fullName>
    </submittedName>
</protein>
<sequence>MVSATARGVTTAFLAAEQRKANPRDAEPLVSNLLADKDQCIRELTRTVETLCDANATSEAGHKRAVLE</sequence>
<name>A0A450WYF1_9GAMM</name>
<dbReference type="AlphaFoldDB" id="A0A450WYF1"/>
<organism evidence="1">
    <name type="scientific">Candidatus Kentrum sp. MB</name>
    <dbReference type="NCBI Taxonomy" id="2138164"/>
    <lineage>
        <taxon>Bacteria</taxon>
        <taxon>Pseudomonadati</taxon>
        <taxon>Pseudomonadota</taxon>
        <taxon>Gammaproteobacteria</taxon>
        <taxon>Candidatus Kentrum</taxon>
    </lineage>
</organism>
<dbReference type="EMBL" id="CAADFO010000001">
    <property type="protein sequence ID" value="VFK22082.1"/>
    <property type="molecule type" value="Genomic_DNA"/>
</dbReference>
<reference evidence="1" key="1">
    <citation type="submission" date="2019-02" db="EMBL/GenBank/DDBJ databases">
        <authorList>
            <person name="Gruber-Vodicka R. H."/>
            <person name="Seah K. B. B."/>
        </authorList>
    </citation>
    <scope>NUCLEOTIDE SEQUENCE</scope>
    <source>
        <strain evidence="1">BECK_BZ197</strain>
    </source>
</reference>
<gene>
    <name evidence="1" type="ORF">BECKMB1821G_GA0114241_100136</name>
</gene>
<evidence type="ECO:0000313" key="1">
    <source>
        <dbReference type="EMBL" id="VFK22082.1"/>
    </source>
</evidence>
<proteinExistence type="predicted"/>